<name>A0A6H5G2T4_9HEMI</name>
<feature type="region of interest" description="Disordered" evidence="1">
    <location>
        <begin position="204"/>
        <end position="230"/>
    </location>
</feature>
<proteinExistence type="predicted"/>
<reference evidence="2 3" key="1">
    <citation type="submission" date="2020-02" db="EMBL/GenBank/DDBJ databases">
        <authorList>
            <person name="Ferguson B K."/>
        </authorList>
    </citation>
    <scope>NUCLEOTIDE SEQUENCE [LARGE SCALE GENOMIC DNA]</scope>
</reference>
<protein>
    <submittedName>
        <fullName evidence="2">Uncharacterized protein</fullName>
    </submittedName>
</protein>
<evidence type="ECO:0000256" key="1">
    <source>
        <dbReference type="SAM" id="MobiDB-lite"/>
    </source>
</evidence>
<sequence length="266" mass="28811">MVVGGVGHVRLESQSRRTDGIVGNVGRHWRSLGRLLPVVGVRLLDAAALHAAFHTATSIFNTCLGCRADSTLRATSSLVTRSSPSYISPNPPPPIFLTWKQNIDVISQSVGPTGSDERRNKINERYGTKLGRGKSAGIGRSAGPRQGNLRRGIGGEHLPCNSTDGRTAARKTYAHRGANSCEARIARHWPPHRHKALSQVTIRGSETDRDGTAGEIPENAISKRSTSQETGRIRVRRLLTRRDSMTASVALSDRFPSFPGENFPPG</sequence>
<accession>A0A6H5G2T4</accession>
<keyword evidence="3" id="KW-1185">Reference proteome</keyword>
<evidence type="ECO:0000313" key="3">
    <source>
        <dbReference type="Proteomes" id="UP000479000"/>
    </source>
</evidence>
<organism evidence="2 3">
    <name type="scientific">Nesidiocoris tenuis</name>
    <dbReference type="NCBI Taxonomy" id="355587"/>
    <lineage>
        <taxon>Eukaryota</taxon>
        <taxon>Metazoa</taxon>
        <taxon>Ecdysozoa</taxon>
        <taxon>Arthropoda</taxon>
        <taxon>Hexapoda</taxon>
        <taxon>Insecta</taxon>
        <taxon>Pterygota</taxon>
        <taxon>Neoptera</taxon>
        <taxon>Paraneoptera</taxon>
        <taxon>Hemiptera</taxon>
        <taxon>Heteroptera</taxon>
        <taxon>Panheteroptera</taxon>
        <taxon>Cimicomorpha</taxon>
        <taxon>Miridae</taxon>
        <taxon>Dicyphina</taxon>
        <taxon>Nesidiocoris</taxon>
    </lineage>
</organism>
<dbReference type="EMBL" id="CADCXU010004098">
    <property type="protein sequence ID" value="CAA9995841.1"/>
    <property type="molecule type" value="Genomic_DNA"/>
</dbReference>
<gene>
    <name evidence="2" type="ORF">NTEN_LOCUS2568</name>
</gene>
<dbReference type="Proteomes" id="UP000479000">
    <property type="component" value="Unassembled WGS sequence"/>
</dbReference>
<dbReference type="AlphaFoldDB" id="A0A6H5G2T4"/>
<feature type="region of interest" description="Disordered" evidence="1">
    <location>
        <begin position="129"/>
        <end position="165"/>
    </location>
</feature>
<evidence type="ECO:0000313" key="2">
    <source>
        <dbReference type="EMBL" id="CAA9995841.1"/>
    </source>
</evidence>